<evidence type="ECO:0000259" key="1">
    <source>
        <dbReference type="Pfam" id="PF13304"/>
    </source>
</evidence>
<dbReference type="InterPro" id="IPR014555">
    <property type="entry name" value="RecF-like"/>
</dbReference>
<sequence>MEGYKFINSLKIQNLLSYGSSEEKIDLQPLNVIIGTNGVGKSNLIEVLGLLQGIPTDLTKPIREGGGINEWLWKGTQETPIARIEAIINYPEGRMPLRYRLDFTTVGQRLEIIDEAIENEHRNNDYEQDVFFFYRYQQGHPVLNARTITENEPTRRQLRREDLKPDQSVLSQRKDPDLYPELTYLSNQFSQIRLYREWNLGRYTPPRMPQKLDLPEDFLLENCSNLGLILNDLQHRIGSRKIVENLQKFYEPVTDITIKIAGGTVQIFLHERGLNQPIPATRLSDGTLRYLCLLMILLHPTPPPLICIEEPELGLHPDILPTIAELLIDASKRTQLIVTTHSDALISALSEIPESILVCEQDERGSRIRRLEPKKLKDWLENYSLGDLWRMGEIGGNRW</sequence>
<dbReference type="Pfam" id="PF13304">
    <property type="entry name" value="AAA_21"/>
    <property type="match status" value="1"/>
</dbReference>
<dbReference type="PIRSF" id="PIRSF029347">
    <property type="entry name" value="RecF"/>
    <property type="match status" value="1"/>
</dbReference>
<evidence type="ECO:0000313" key="2">
    <source>
        <dbReference type="EMBL" id="CAD5979354.1"/>
    </source>
</evidence>
<reference evidence="2" key="1">
    <citation type="submission" date="2020-09" db="EMBL/GenBank/DDBJ databases">
        <authorList>
            <person name="Blom J."/>
        </authorList>
    </citation>
    <scope>NUCLEOTIDE SEQUENCE</scope>
    <source>
        <strain evidence="2">No.713</strain>
    </source>
</reference>
<gene>
    <name evidence="2" type="ORF">NO713_04514</name>
</gene>
<dbReference type="PANTHER" id="PTHR32182">
    <property type="entry name" value="DNA REPLICATION AND REPAIR PROTEIN RECF"/>
    <property type="match status" value="1"/>
</dbReference>
<dbReference type="RefSeq" id="WP_254174673.1">
    <property type="nucleotide sequence ID" value="NZ_LR882967.1"/>
</dbReference>
<protein>
    <submittedName>
        <fullName evidence="2">Chromosome segregation protein SMC</fullName>
    </submittedName>
</protein>
<name>A0A9W4G979_9CYAN</name>
<dbReference type="EMBL" id="LR882967">
    <property type="protein sequence ID" value="CAD5979354.1"/>
    <property type="molecule type" value="Genomic_DNA"/>
</dbReference>
<dbReference type="GO" id="GO:0006302">
    <property type="term" value="P:double-strand break repair"/>
    <property type="evidence" value="ECO:0007669"/>
    <property type="project" value="TreeGrafter"/>
</dbReference>
<proteinExistence type="predicted"/>
<dbReference type="InterPro" id="IPR003959">
    <property type="entry name" value="ATPase_AAA_core"/>
</dbReference>
<evidence type="ECO:0000313" key="3">
    <source>
        <dbReference type="Proteomes" id="UP001153719"/>
    </source>
</evidence>
<dbReference type="PANTHER" id="PTHR32182:SF25">
    <property type="entry name" value="SLR1056 PROTEIN"/>
    <property type="match status" value="1"/>
</dbReference>
<dbReference type="KEGG" id="ppsu:NO713_04514"/>
<dbReference type="GO" id="GO:0016887">
    <property type="term" value="F:ATP hydrolysis activity"/>
    <property type="evidence" value="ECO:0007669"/>
    <property type="project" value="InterPro"/>
</dbReference>
<dbReference type="AlphaFoldDB" id="A0A9W4G979"/>
<dbReference type="Proteomes" id="UP001153719">
    <property type="component" value="Chromosome"/>
</dbReference>
<organism evidence="2 3">
    <name type="scientific">Planktothrix pseudagardhii</name>
    <dbReference type="NCBI Taxonomy" id="132604"/>
    <lineage>
        <taxon>Bacteria</taxon>
        <taxon>Bacillati</taxon>
        <taxon>Cyanobacteriota</taxon>
        <taxon>Cyanophyceae</taxon>
        <taxon>Oscillatoriophycideae</taxon>
        <taxon>Oscillatoriales</taxon>
        <taxon>Microcoleaceae</taxon>
        <taxon>Planktothrix</taxon>
    </lineage>
</organism>
<keyword evidence="3" id="KW-1185">Reference proteome</keyword>
<dbReference type="GO" id="GO:0000731">
    <property type="term" value="P:DNA synthesis involved in DNA repair"/>
    <property type="evidence" value="ECO:0007669"/>
    <property type="project" value="TreeGrafter"/>
</dbReference>
<dbReference type="Gene3D" id="3.40.50.300">
    <property type="entry name" value="P-loop containing nucleotide triphosphate hydrolases"/>
    <property type="match status" value="1"/>
</dbReference>
<dbReference type="InterPro" id="IPR027417">
    <property type="entry name" value="P-loop_NTPase"/>
</dbReference>
<dbReference type="SUPFAM" id="SSF52540">
    <property type="entry name" value="P-loop containing nucleoside triphosphate hydrolases"/>
    <property type="match status" value="1"/>
</dbReference>
<dbReference type="GO" id="GO:0005524">
    <property type="term" value="F:ATP binding"/>
    <property type="evidence" value="ECO:0007669"/>
    <property type="project" value="InterPro"/>
</dbReference>
<accession>A0A9W4G979</accession>
<feature type="domain" description="ATPase AAA-type core" evidence="1">
    <location>
        <begin position="30"/>
        <end position="347"/>
    </location>
</feature>